<dbReference type="CDD" id="cd06579">
    <property type="entry name" value="TM_PBP1_transp_AraH_like"/>
    <property type="match status" value="1"/>
</dbReference>
<feature type="transmembrane region" description="Helical" evidence="6">
    <location>
        <begin position="292"/>
        <end position="311"/>
    </location>
</feature>
<feature type="transmembrane region" description="Helical" evidence="6">
    <location>
        <begin position="212"/>
        <end position="234"/>
    </location>
</feature>
<organism evidence="7 8">
    <name type="scientific">Anaerobaca lacustris</name>
    <dbReference type="NCBI Taxonomy" id="3044600"/>
    <lineage>
        <taxon>Bacteria</taxon>
        <taxon>Pseudomonadati</taxon>
        <taxon>Planctomycetota</taxon>
        <taxon>Phycisphaerae</taxon>
        <taxon>Sedimentisphaerales</taxon>
        <taxon>Anaerobacaceae</taxon>
        <taxon>Anaerobaca</taxon>
    </lineage>
</organism>
<evidence type="ECO:0000313" key="7">
    <source>
        <dbReference type="EMBL" id="MDI6451401.1"/>
    </source>
</evidence>
<dbReference type="Pfam" id="PF02653">
    <property type="entry name" value="BPD_transp_2"/>
    <property type="match status" value="1"/>
</dbReference>
<keyword evidence="2" id="KW-1003">Cell membrane</keyword>
<protein>
    <submittedName>
        <fullName evidence="7">ABC transporter permease</fullName>
    </submittedName>
</protein>
<feature type="transmembrane region" description="Helical" evidence="6">
    <location>
        <begin position="270"/>
        <end position="286"/>
    </location>
</feature>
<dbReference type="PANTHER" id="PTHR32196">
    <property type="entry name" value="ABC TRANSPORTER PERMEASE PROTEIN YPHD-RELATED-RELATED"/>
    <property type="match status" value="1"/>
</dbReference>
<keyword evidence="4 6" id="KW-1133">Transmembrane helix</keyword>
<dbReference type="Proteomes" id="UP001431776">
    <property type="component" value="Unassembled WGS sequence"/>
</dbReference>
<feature type="transmembrane region" description="Helical" evidence="6">
    <location>
        <begin position="120"/>
        <end position="140"/>
    </location>
</feature>
<dbReference type="AlphaFoldDB" id="A0AAW6U086"/>
<dbReference type="PANTHER" id="PTHR32196:SF72">
    <property type="entry name" value="RIBOSE IMPORT PERMEASE PROTEIN RBSC"/>
    <property type="match status" value="1"/>
</dbReference>
<feature type="transmembrane region" description="Helical" evidence="6">
    <location>
        <begin position="246"/>
        <end position="263"/>
    </location>
</feature>
<feature type="transmembrane region" description="Helical" evidence="6">
    <location>
        <begin position="160"/>
        <end position="181"/>
    </location>
</feature>
<comment type="caution">
    <text evidence="7">The sequence shown here is derived from an EMBL/GenBank/DDBJ whole genome shotgun (WGS) entry which is preliminary data.</text>
</comment>
<evidence type="ECO:0000256" key="2">
    <source>
        <dbReference type="ARBA" id="ARBA00022475"/>
    </source>
</evidence>
<accession>A0AAW6U086</accession>
<reference evidence="7" key="1">
    <citation type="submission" date="2023-05" db="EMBL/GenBank/DDBJ databases">
        <title>Anaerotaeda fermentans gen. nov., sp. nov., a novel anaerobic planctomycete of the new family within the order Sedimentisphaerales isolated from Taman Peninsula, Russia.</title>
        <authorList>
            <person name="Khomyakova M.A."/>
            <person name="Merkel A.Y."/>
            <person name="Slobodkin A.I."/>
        </authorList>
    </citation>
    <scope>NUCLEOTIDE SEQUENCE</scope>
    <source>
        <strain evidence="7">M17dextr</strain>
    </source>
</reference>
<comment type="subcellular location">
    <subcellularLocation>
        <location evidence="1">Cell membrane</location>
        <topology evidence="1">Multi-pass membrane protein</topology>
    </subcellularLocation>
</comment>
<keyword evidence="5 6" id="KW-0472">Membrane</keyword>
<dbReference type="GO" id="GO:0005886">
    <property type="term" value="C:plasma membrane"/>
    <property type="evidence" value="ECO:0007669"/>
    <property type="project" value="UniProtKB-SubCell"/>
</dbReference>
<feature type="transmembrane region" description="Helical" evidence="6">
    <location>
        <begin position="91"/>
        <end position="113"/>
    </location>
</feature>
<keyword evidence="3 6" id="KW-0812">Transmembrane</keyword>
<keyword evidence="8" id="KW-1185">Reference proteome</keyword>
<gene>
    <name evidence="7" type="ORF">QJ522_20230</name>
</gene>
<evidence type="ECO:0000256" key="4">
    <source>
        <dbReference type="ARBA" id="ARBA00022989"/>
    </source>
</evidence>
<feature type="transmembrane region" description="Helical" evidence="6">
    <location>
        <begin position="48"/>
        <end position="71"/>
    </location>
</feature>
<evidence type="ECO:0000256" key="5">
    <source>
        <dbReference type="ARBA" id="ARBA00023136"/>
    </source>
</evidence>
<name>A0AAW6U086_9BACT</name>
<evidence type="ECO:0000313" key="8">
    <source>
        <dbReference type="Proteomes" id="UP001431776"/>
    </source>
</evidence>
<evidence type="ECO:0000256" key="1">
    <source>
        <dbReference type="ARBA" id="ARBA00004651"/>
    </source>
</evidence>
<evidence type="ECO:0000256" key="3">
    <source>
        <dbReference type="ARBA" id="ARBA00022692"/>
    </source>
</evidence>
<sequence length="328" mass="34487">MYSLKQPILTAALRNVPILLFIGTFVVFGMLSPRFLEVQSLENIAKQASYIGIIAVGMTFVLLTGGIDLSVGSNMYVSAVTAGLLMQRFSISPVLALVICLAVGLAFGLVNAFAVTRLHIIPFVVTLATQFAGRGLGWMLSKSRAVAFPQSVTGLGAAELFGIPGPILIFAAVVLVAWIVLTRTTLGRQIYAVGHEIEAAHKAGINTRRVQATAYCLCGVLAALGGFVSVAQLGNVNSGFGEMVEFQAIAAAVLGGTSLFGGIGNVFPGTVLGALLIQMVWAGLVATRTDLYLQPLIAAAIVFLAVLLDSIRNTVLAKMGRHNIRIEE</sequence>
<dbReference type="RefSeq" id="WP_349246809.1">
    <property type="nucleotide sequence ID" value="NZ_JASCXX010000035.1"/>
</dbReference>
<evidence type="ECO:0000256" key="6">
    <source>
        <dbReference type="SAM" id="Phobius"/>
    </source>
</evidence>
<dbReference type="GO" id="GO:0022857">
    <property type="term" value="F:transmembrane transporter activity"/>
    <property type="evidence" value="ECO:0007669"/>
    <property type="project" value="InterPro"/>
</dbReference>
<dbReference type="EMBL" id="JASCXX010000035">
    <property type="protein sequence ID" value="MDI6451401.1"/>
    <property type="molecule type" value="Genomic_DNA"/>
</dbReference>
<dbReference type="InterPro" id="IPR001851">
    <property type="entry name" value="ABC_transp_permease"/>
</dbReference>
<proteinExistence type="predicted"/>
<feature type="transmembrane region" description="Helical" evidence="6">
    <location>
        <begin position="16"/>
        <end position="36"/>
    </location>
</feature>